<feature type="region of interest" description="Disordered" evidence="1">
    <location>
        <begin position="555"/>
        <end position="575"/>
    </location>
</feature>
<evidence type="ECO:0000313" key="4">
    <source>
        <dbReference type="Proteomes" id="UP001244563"/>
    </source>
</evidence>
<evidence type="ECO:0000313" key="3">
    <source>
        <dbReference type="EMBL" id="MDQ0103241.1"/>
    </source>
</evidence>
<feature type="transmembrane region" description="Helical" evidence="2">
    <location>
        <begin position="246"/>
        <end position="279"/>
    </location>
</feature>
<evidence type="ECO:0000256" key="1">
    <source>
        <dbReference type="SAM" id="MobiDB-lite"/>
    </source>
</evidence>
<evidence type="ECO:0000256" key="2">
    <source>
        <dbReference type="SAM" id="Phobius"/>
    </source>
</evidence>
<organism evidence="3 4">
    <name type="scientific">Paenarthrobacter nicotinovorans</name>
    <name type="common">Arthrobacter nicotinovorans</name>
    <dbReference type="NCBI Taxonomy" id="29320"/>
    <lineage>
        <taxon>Bacteria</taxon>
        <taxon>Bacillati</taxon>
        <taxon>Actinomycetota</taxon>
        <taxon>Actinomycetes</taxon>
        <taxon>Micrococcales</taxon>
        <taxon>Micrococcaceae</taxon>
        <taxon>Paenarthrobacter</taxon>
    </lineage>
</organism>
<proteinExistence type="predicted"/>
<dbReference type="RefSeq" id="WP_064723365.1">
    <property type="nucleotide sequence ID" value="NZ_BDDW01000016.1"/>
</dbReference>
<gene>
    <name evidence="3" type="ORF">J2T10_002905</name>
</gene>
<feature type="transmembrane region" description="Helical" evidence="2">
    <location>
        <begin position="493"/>
        <end position="512"/>
    </location>
</feature>
<keyword evidence="2" id="KW-0472">Membrane</keyword>
<feature type="compositionally biased region" description="Polar residues" evidence="1">
    <location>
        <begin position="1"/>
        <end position="11"/>
    </location>
</feature>
<comment type="caution">
    <text evidence="3">The sequence shown here is derived from an EMBL/GenBank/DDBJ whole genome shotgun (WGS) entry which is preliminary data.</text>
</comment>
<keyword evidence="4" id="KW-1185">Reference proteome</keyword>
<feature type="transmembrane region" description="Helical" evidence="2">
    <location>
        <begin position="168"/>
        <end position="187"/>
    </location>
</feature>
<reference evidence="3 4" key="1">
    <citation type="submission" date="2023-07" db="EMBL/GenBank/DDBJ databases">
        <title>Sorghum-associated microbial communities from plants grown in Nebraska, USA.</title>
        <authorList>
            <person name="Schachtman D."/>
        </authorList>
    </citation>
    <scope>NUCLEOTIDE SEQUENCE [LARGE SCALE GENOMIC DNA]</scope>
    <source>
        <strain evidence="3 4">CC523</strain>
    </source>
</reference>
<evidence type="ECO:0008006" key="5">
    <source>
        <dbReference type="Google" id="ProtNLM"/>
    </source>
</evidence>
<feature type="transmembrane region" description="Helical" evidence="2">
    <location>
        <begin position="193"/>
        <end position="216"/>
    </location>
</feature>
<keyword evidence="2" id="KW-0812">Transmembrane</keyword>
<dbReference type="Proteomes" id="UP001244563">
    <property type="component" value="Unassembled WGS sequence"/>
</dbReference>
<accession>A0ABT9TQ84</accession>
<sequence length="575" mass="61638">MADQGSGSATQLRERGGKAQRTFTPAPVRGRKGTKARPLGSLGRHFARTFGPGTLTLGPVHGAALIAGLVAAALMMVRLFIPEPVGMGDQGEGHGLLCSLGVMNQRPWDYAGFTKYIHPSWVPHQFYGEGCGANGTGEPYYSSQLLFLWLGKLLTPLLGWGPGLDTRAVGIVCCVVFGLLIAALINVLPGRTWFRILIAALVTGVMADGVFADFFVSPYSEPAAFLGILAVSVALLHYWNGSGPRWLALLLVVFATVFTVAAKTQTVSWLPVIALALLWVPWRRGTADGEAAVVVPPSDGKPADGALGRGRQWRALMLPATAVLLIVAFSVAFINVQPKRFSEVNLYNAVFVELLPYSPTPEADLEWLGLDPSFINSMDTTVASTRSAVYNPLYPQFQEKISLGTIAGFYATHPERLITMGERGVTAMLTPELGYVGSYLEGSDHGPYEKERRFPVVLGLFSAVKAAPVAFVGMQLVTLLLGLAVAFRKRSAVGRLAVIMVLGCWFQFWAVMLNGGQAEIYKQMIIAGFMAALCGPLLVALISILASEPGKVPARKRRGRRAKAQQGSADPAIVA</sequence>
<feature type="transmembrane region" description="Helical" evidence="2">
    <location>
        <begin position="223"/>
        <end position="240"/>
    </location>
</feature>
<feature type="region of interest" description="Disordered" evidence="1">
    <location>
        <begin position="1"/>
        <end position="39"/>
    </location>
</feature>
<name>A0ABT9TQ84_PAENI</name>
<feature type="transmembrane region" description="Helical" evidence="2">
    <location>
        <begin position="316"/>
        <end position="336"/>
    </location>
</feature>
<dbReference type="EMBL" id="JAUSSW010000008">
    <property type="protein sequence ID" value="MDQ0103241.1"/>
    <property type="molecule type" value="Genomic_DNA"/>
</dbReference>
<protein>
    <recommendedName>
        <fullName evidence="5">Dolichyl-phosphate-mannose-protein mannosyltransferase</fullName>
    </recommendedName>
</protein>
<feature type="transmembrane region" description="Helical" evidence="2">
    <location>
        <begin position="60"/>
        <end position="81"/>
    </location>
</feature>
<keyword evidence="2" id="KW-1133">Transmembrane helix</keyword>
<feature type="transmembrane region" description="Helical" evidence="2">
    <location>
        <begin position="524"/>
        <end position="547"/>
    </location>
</feature>